<dbReference type="InterPro" id="IPR000467">
    <property type="entry name" value="G_patch_dom"/>
</dbReference>
<organism evidence="14 15">
    <name type="scientific">Heterorhabditis bacteriophora</name>
    <name type="common">Entomopathogenic nematode worm</name>
    <dbReference type="NCBI Taxonomy" id="37862"/>
    <lineage>
        <taxon>Eukaryota</taxon>
        <taxon>Metazoa</taxon>
        <taxon>Ecdysozoa</taxon>
        <taxon>Nematoda</taxon>
        <taxon>Chromadorea</taxon>
        <taxon>Rhabditida</taxon>
        <taxon>Rhabditina</taxon>
        <taxon>Rhabditomorpha</taxon>
        <taxon>Strongyloidea</taxon>
        <taxon>Heterorhabditidae</taxon>
        <taxon>Heterorhabditis</taxon>
    </lineage>
</organism>
<keyword evidence="7" id="KW-0862">Zinc</keyword>
<reference evidence="15" key="1">
    <citation type="submission" date="2016-11" db="UniProtKB">
        <authorList>
            <consortium name="WormBaseParasite"/>
        </authorList>
    </citation>
    <scope>IDENTIFICATION</scope>
</reference>
<dbReference type="PROSITE" id="PS50920">
    <property type="entry name" value="SOLCAR"/>
    <property type="match status" value="1"/>
</dbReference>
<dbReference type="InterPro" id="IPR023395">
    <property type="entry name" value="MCP_dom_sf"/>
</dbReference>
<keyword evidence="4 11" id="KW-0812">Transmembrane</keyword>
<comment type="similarity">
    <text evidence="3 12">Belongs to the mitochondrial carrier (TC 2.A.29) family.</text>
</comment>
<dbReference type="SUPFAM" id="SSF103506">
    <property type="entry name" value="Mitochondrial carrier"/>
    <property type="match status" value="1"/>
</dbReference>
<evidence type="ECO:0000256" key="5">
    <source>
        <dbReference type="ARBA" id="ARBA00022723"/>
    </source>
</evidence>
<protein>
    <submittedName>
        <fullName evidence="15">G-patch domain-containing protein</fullName>
    </submittedName>
</protein>
<dbReference type="SMART" id="SM00443">
    <property type="entry name" value="G_patch"/>
    <property type="match status" value="1"/>
</dbReference>
<keyword evidence="9 11" id="KW-0472">Membrane</keyword>
<dbReference type="Pfam" id="PF01585">
    <property type="entry name" value="G-patch"/>
    <property type="match status" value="1"/>
</dbReference>
<keyword evidence="12" id="KW-0813">Transport</keyword>
<dbReference type="Gene3D" id="1.50.40.10">
    <property type="entry name" value="Mitochondrial carrier domain"/>
    <property type="match status" value="1"/>
</dbReference>
<evidence type="ECO:0000313" key="15">
    <source>
        <dbReference type="WBParaSite" id="Hba_15063"/>
    </source>
</evidence>
<evidence type="ECO:0000256" key="6">
    <source>
        <dbReference type="ARBA" id="ARBA00022771"/>
    </source>
</evidence>
<proteinExistence type="inferred from homology"/>
<name>A0A1I7XCH8_HETBA</name>
<dbReference type="PANTHER" id="PTHR46297:SF1">
    <property type="entry name" value="ZINC FINGER CCCH-TYPE WITH G PATCH DOMAIN-CONTAINING PROTEIN"/>
    <property type="match status" value="1"/>
</dbReference>
<accession>A0A1I7XCH8</accession>
<evidence type="ECO:0000256" key="12">
    <source>
        <dbReference type="RuleBase" id="RU000488"/>
    </source>
</evidence>
<dbReference type="GO" id="GO:0001227">
    <property type="term" value="F:DNA-binding transcription repressor activity, RNA polymerase II-specific"/>
    <property type="evidence" value="ECO:0007669"/>
    <property type="project" value="TreeGrafter"/>
</dbReference>
<evidence type="ECO:0000259" key="13">
    <source>
        <dbReference type="PROSITE" id="PS50174"/>
    </source>
</evidence>
<dbReference type="WBParaSite" id="Hba_15063">
    <property type="protein sequence ID" value="Hba_15063"/>
    <property type="gene ID" value="Hba_15063"/>
</dbReference>
<evidence type="ECO:0000256" key="4">
    <source>
        <dbReference type="ARBA" id="ARBA00022692"/>
    </source>
</evidence>
<keyword evidence="8" id="KW-0238">DNA-binding</keyword>
<dbReference type="GO" id="GO:0016020">
    <property type="term" value="C:membrane"/>
    <property type="evidence" value="ECO:0007669"/>
    <property type="project" value="UniProtKB-SubCell"/>
</dbReference>
<keyword evidence="10" id="KW-0539">Nucleus</keyword>
<dbReference type="GO" id="GO:0000978">
    <property type="term" value="F:RNA polymerase II cis-regulatory region sequence-specific DNA binding"/>
    <property type="evidence" value="ECO:0007669"/>
    <property type="project" value="TreeGrafter"/>
</dbReference>
<evidence type="ECO:0000256" key="1">
    <source>
        <dbReference type="ARBA" id="ARBA00004123"/>
    </source>
</evidence>
<dbReference type="GO" id="GO:0005634">
    <property type="term" value="C:nucleus"/>
    <property type="evidence" value="ECO:0007669"/>
    <property type="project" value="UniProtKB-SubCell"/>
</dbReference>
<dbReference type="Pfam" id="PF00153">
    <property type="entry name" value="Mito_carr"/>
    <property type="match status" value="1"/>
</dbReference>
<comment type="subcellular location">
    <subcellularLocation>
        <location evidence="2">Membrane</location>
        <topology evidence="2">Multi-pass membrane protein</topology>
    </subcellularLocation>
    <subcellularLocation>
        <location evidence="1">Nucleus</location>
    </subcellularLocation>
</comment>
<evidence type="ECO:0000256" key="7">
    <source>
        <dbReference type="ARBA" id="ARBA00022833"/>
    </source>
</evidence>
<evidence type="ECO:0000256" key="3">
    <source>
        <dbReference type="ARBA" id="ARBA00006375"/>
    </source>
</evidence>
<keyword evidence="6" id="KW-0863">Zinc-finger</keyword>
<dbReference type="Proteomes" id="UP000095283">
    <property type="component" value="Unplaced"/>
</dbReference>
<evidence type="ECO:0000256" key="9">
    <source>
        <dbReference type="ARBA" id="ARBA00023136"/>
    </source>
</evidence>
<evidence type="ECO:0000256" key="11">
    <source>
        <dbReference type="PROSITE-ProRule" id="PRU00282"/>
    </source>
</evidence>
<dbReference type="PROSITE" id="PS50174">
    <property type="entry name" value="G_PATCH"/>
    <property type="match status" value="1"/>
</dbReference>
<evidence type="ECO:0000256" key="10">
    <source>
        <dbReference type="ARBA" id="ARBA00023242"/>
    </source>
</evidence>
<dbReference type="GO" id="GO:0008270">
    <property type="term" value="F:zinc ion binding"/>
    <property type="evidence" value="ECO:0007669"/>
    <property type="project" value="UniProtKB-KW"/>
</dbReference>
<feature type="repeat" description="Solcar" evidence="11">
    <location>
        <begin position="165"/>
        <end position="240"/>
    </location>
</feature>
<keyword evidence="5" id="KW-0479">Metal-binding</keyword>
<evidence type="ECO:0000256" key="8">
    <source>
        <dbReference type="ARBA" id="ARBA00023125"/>
    </source>
</evidence>
<evidence type="ECO:0000313" key="14">
    <source>
        <dbReference type="Proteomes" id="UP000095283"/>
    </source>
</evidence>
<keyword evidence="14" id="KW-1185">Reference proteome</keyword>
<dbReference type="PANTHER" id="PTHR46297">
    <property type="entry name" value="ZINC FINGER CCCH-TYPE WITH G PATCH DOMAIN-CONTAINING PROTEIN"/>
    <property type="match status" value="1"/>
</dbReference>
<dbReference type="AlphaFoldDB" id="A0A1I7XCH8"/>
<feature type="domain" description="G-patch" evidence="13">
    <location>
        <begin position="74"/>
        <end position="120"/>
    </location>
</feature>
<sequence length="240" mass="26566">MELIEQYKEPNFESLTKDSLVLVEVNDCLWDIGRIVALDHKEVAVQLIESGREVSAKLEKILPLDEDIQGNWSGGGFGLKLMQKMGYKIGDGLGKNSDGIVHAIQATAYPKYKSVDICMESKKYVVDGVQKVDGTEICINTHKSTKLPLFKHYQDHPPAVCSKMSDVLLNFLAGGVGGSCTVIVGHPFDTVKVRLQTMPIPKPGEQPLFKGAFDCVKQTVTKEGIFALYKVRIHEDRIMS</sequence>
<evidence type="ECO:0000256" key="2">
    <source>
        <dbReference type="ARBA" id="ARBA00004141"/>
    </source>
</evidence>
<dbReference type="InterPro" id="IPR018108">
    <property type="entry name" value="MCP_transmembrane"/>
</dbReference>